<dbReference type="InterPro" id="IPR038142">
    <property type="entry name" value="Cytochrome_P460_sp"/>
</dbReference>
<organism evidence="3 4">
    <name type="scientific">Pedobacter jamesrossensis</name>
    <dbReference type="NCBI Taxonomy" id="1908238"/>
    <lineage>
        <taxon>Bacteria</taxon>
        <taxon>Pseudomonadati</taxon>
        <taxon>Bacteroidota</taxon>
        <taxon>Sphingobacteriia</taxon>
        <taxon>Sphingobacteriales</taxon>
        <taxon>Sphingobacteriaceae</taxon>
        <taxon>Pedobacter</taxon>
    </lineage>
</organism>
<accession>A0ABV8NMK1</accession>
<keyword evidence="4" id="KW-1185">Reference proteome</keyword>
<evidence type="ECO:0000256" key="1">
    <source>
        <dbReference type="SAM" id="Phobius"/>
    </source>
</evidence>
<evidence type="ECO:0000313" key="4">
    <source>
        <dbReference type="Proteomes" id="UP001595792"/>
    </source>
</evidence>
<sequence length="321" mass="36626">MEHIKKQIGKKLWVLFAIVLFIAVSIQFTSPKVLNPPVTSEIMVSPAVAQILKKSCYDCHSNQTKLKWFDKLAPVSWIVASDIKTARSRFNFSQWNDLTTADQQVKFWEMINMAENKKMPLPSYLRLHPEAKLDKKDIEILKQYAQRFIISKPGDTMAVNAADREFKIFQAGNKFSDPAPVSLNGIRYYGDYRNWKVMVATTRLENGTMRIVYGNDIIIRAIQEGNINPFPSGSVIVKVVWNIIEDSEGNIRPGTFNNTQWMVKDEVKYPDTKGWGFARFNGTKLLPYGKNSASLTACFNCHKLVKETGYVFDLPVEKKAN</sequence>
<feature type="domain" description="Haem-binding" evidence="2">
    <location>
        <begin position="17"/>
        <end position="149"/>
    </location>
</feature>
<dbReference type="EMBL" id="JBHSBY010000101">
    <property type="protein sequence ID" value="MFC4197098.1"/>
    <property type="molecule type" value="Genomic_DNA"/>
</dbReference>
<dbReference type="Pfam" id="PF14376">
    <property type="entry name" value="Haem_bd"/>
    <property type="match status" value="1"/>
</dbReference>
<comment type="caution">
    <text evidence="3">The sequence shown here is derived from an EMBL/GenBank/DDBJ whole genome shotgun (WGS) entry which is preliminary data.</text>
</comment>
<dbReference type="Proteomes" id="UP001595792">
    <property type="component" value="Unassembled WGS sequence"/>
</dbReference>
<keyword evidence="1" id="KW-1133">Transmembrane helix</keyword>
<dbReference type="InterPro" id="IPR025992">
    <property type="entry name" value="Haem-bd"/>
</dbReference>
<dbReference type="RefSeq" id="WP_378960473.1">
    <property type="nucleotide sequence ID" value="NZ_JBHRXC010000016.1"/>
</dbReference>
<gene>
    <name evidence="3" type="ORF">ACFOUY_10340</name>
</gene>
<evidence type="ECO:0000259" key="2">
    <source>
        <dbReference type="SMART" id="SM01235"/>
    </source>
</evidence>
<dbReference type="InterPro" id="IPR032033">
    <property type="entry name" value="Cytochrome_P460"/>
</dbReference>
<dbReference type="Gene3D" id="3.50.70.20">
    <property type="entry name" value="Cytochrome P460"/>
    <property type="match status" value="1"/>
</dbReference>
<dbReference type="Pfam" id="PF16694">
    <property type="entry name" value="Cytochrome_P460"/>
    <property type="match status" value="1"/>
</dbReference>
<name>A0ABV8NMK1_9SPHI</name>
<feature type="transmembrane region" description="Helical" evidence="1">
    <location>
        <begin position="12"/>
        <end position="30"/>
    </location>
</feature>
<keyword evidence="1" id="KW-0812">Transmembrane</keyword>
<protein>
    <submittedName>
        <fullName evidence="3">Heme-binding domain-containing protein</fullName>
    </submittedName>
</protein>
<dbReference type="SMART" id="SM01235">
    <property type="entry name" value="Haem_bd"/>
    <property type="match status" value="1"/>
</dbReference>
<evidence type="ECO:0000313" key="3">
    <source>
        <dbReference type="EMBL" id="MFC4197098.1"/>
    </source>
</evidence>
<reference evidence="4" key="1">
    <citation type="journal article" date="2019" name="Int. J. Syst. Evol. Microbiol.">
        <title>The Global Catalogue of Microorganisms (GCM) 10K type strain sequencing project: providing services to taxonomists for standard genome sequencing and annotation.</title>
        <authorList>
            <consortium name="The Broad Institute Genomics Platform"/>
            <consortium name="The Broad Institute Genome Sequencing Center for Infectious Disease"/>
            <person name="Wu L."/>
            <person name="Ma J."/>
        </authorList>
    </citation>
    <scope>NUCLEOTIDE SEQUENCE [LARGE SCALE GENOMIC DNA]</scope>
    <source>
        <strain evidence="4">CCM 8689</strain>
    </source>
</reference>
<dbReference type="CDD" id="cd20753">
    <property type="entry name" value="cyt_P460_Mc-like"/>
    <property type="match status" value="1"/>
</dbReference>
<proteinExistence type="predicted"/>
<keyword evidence="1" id="KW-0472">Membrane</keyword>